<evidence type="ECO:0000259" key="2">
    <source>
        <dbReference type="Pfam" id="PF07510"/>
    </source>
</evidence>
<evidence type="ECO:0000259" key="1">
    <source>
        <dbReference type="Pfam" id="PF03235"/>
    </source>
</evidence>
<dbReference type="InterPro" id="IPR004919">
    <property type="entry name" value="GmrSD_N"/>
</dbReference>
<protein>
    <recommendedName>
        <fullName evidence="5">DUF262 domain-containing protein</fullName>
    </recommendedName>
</protein>
<dbReference type="Pfam" id="PF07510">
    <property type="entry name" value="GmrSD_C"/>
    <property type="match status" value="1"/>
</dbReference>
<comment type="caution">
    <text evidence="3">The sequence shown here is derived from an EMBL/GenBank/DDBJ whole genome shotgun (WGS) entry which is preliminary data.</text>
</comment>
<dbReference type="Proteomes" id="UP000220828">
    <property type="component" value="Unassembled WGS sequence"/>
</dbReference>
<organism evidence="3 4">
    <name type="scientific">Flavobacterium branchiophilum</name>
    <dbReference type="NCBI Taxonomy" id="55197"/>
    <lineage>
        <taxon>Bacteria</taxon>
        <taxon>Pseudomonadati</taxon>
        <taxon>Bacteroidota</taxon>
        <taxon>Flavobacteriia</taxon>
        <taxon>Flavobacteriales</taxon>
        <taxon>Flavobacteriaceae</taxon>
        <taxon>Flavobacterium</taxon>
    </lineage>
</organism>
<dbReference type="OrthoDB" id="9798761at2"/>
<feature type="domain" description="GmrSD restriction endonucleases N-terminal" evidence="1">
    <location>
        <begin position="18"/>
        <end position="337"/>
    </location>
</feature>
<evidence type="ECO:0008006" key="5">
    <source>
        <dbReference type="Google" id="ProtNLM"/>
    </source>
</evidence>
<accession>A0A2H3KGX0</accession>
<dbReference type="PANTHER" id="PTHR35149:SF1">
    <property type="entry name" value="DUF5655 DOMAIN-CONTAINING PROTEIN"/>
    <property type="match status" value="1"/>
</dbReference>
<reference evidence="3 4" key="1">
    <citation type="submission" date="2017-09" db="EMBL/GenBank/DDBJ databases">
        <title>Whole genomes of Flavobacteriaceae.</title>
        <authorList>
            <person name="Stine C."/>
            <person name="Li C."/>
            <person name="Tadesse D."/>
        </authorList>
    </citation>
    <scope>NUCLEOTIDE SEQUENCE [LARGE SCALE GENOMIC DNA]</scope>
    <source>
        <strain evidence="3 4">ATCC 35036</strain>
    </source>
</reference>
<dbReference type="InterPro" id="IPR011089">
    <property type="entry name" value="GmrSD_C"/>
</dbReference>
<name>A0A2H3KGX0_9FLAO</name>
<dbReference type="AlphaFoldDB" id="A0A2H3KGX0"/>
<evidence type="ECO:0000313" key="3">
    <source>
        <dbReference type="EMBL" id="PDS23124.1"/>
    </source>
</evidence>
<feature type="domain" description="GmrSD restriction endonucleases C-terminal" evidence="2">
    <location>
        <begin position="621"/>
        <end position="749"/>
    </location>
</feature>
<evidence type="ECO:0000313" key="4">
    <source>
        <dbReference type="Proteomes" id="UP000220828"/>
    </source>
</evidence>
<dbReference type="EMBL" id="PCMW01000068">
    <property type="protein sequence ID" value="PDS23124.1"/>
    <property type="molecule type" value="Genomic_DNA"/>
</dbReference>
<dbReference type="RefSeq" id="WP_097554526.1">
    <property type="nucleotide sequence ID" value="NZ_PCMW01000068.1"/>
</dbReference>
<dbReference type="Pfam" id="PF03235">
    <property type="entry name" value="GmrSD_N"/>
    <property type="match status" value="1"/>
</dbReference>
<sequence length="760" mass="87725">MKLEIEKAFLTEGRSVYDYFQRPGVGFYIPLYQREYSWDKDNVEQLIEDIEKGVAAMINDEDEIRFLGTIITVVEKDKKRIQPLDIQALPTAVEKLIDGQQRMSTIAIMGTLLYKQFSLLQEKINLKSGNKDELVEICQIWKEKLIDIFSFDLKSGKPKRKPKIVRGFLDEWSKDGNVDEKYISEISNYLAKFILAIEEQKNEFPEIPKLKSRFTSNARIIDTWLRKIITIHERDGDDDCIPPAWEILKKDENHEFIWSYPRENLFKIINLRTTNDKKSDSYITSSIVQLISISHYLLERCCFTIIQPINEDWAFDMFQSLNASGTPLTAIETFKPLVVNTTELNNEKYENSASKISYNKVENLFKDAGNAATKSKLTNEFLTSLAIVLNAWKLESHFSSQRKYLERIYSSEISNYSDQCDLIKFIGNYADFYKNVWLEYKGTNQLPIDKISVHQDADLASMLILFLKKSNHRMAITILNSLYSEVLNGSVNSISNFVEGVKAVSAFYILWRACDSNAGIDNIYRNFFKGKEPDQKARHWLETKAKINIPELKKYLKDSLIKSKEDWLEKSKSYLKYDNSSTVCRIALIISSHDTVVDDLVPGLMKKGKPNCSPYLNLDKWNSDDLKDIEHVAPQNNDGSWDSELYDLNSKLFDSIGNLTLLPTNINISASNKGWNEKFLYYQHLGTKDAQKAQELSTRAVNSGIKLNKSTLDILTGSSYNEHILPLLALGENGNWNLELVKQRRDRILDLLWEQVIKWL</sequence>
<gene>
    <name evidence="3" type="ORF">B0A77_11435</name>
</gene>
<proteinExistence type="predicted"/>
<dbReference type="PANTHER" id="PTHR35149">
    <property type="entry name" value="SLL5132 PROTEIN"/>
    <property type="match status" value="1"/>
</dbReference>